<dbReference type="AlphaFoldDB" id="A0A0D8B5B4"/>
<organism evidence="1 2">
    <name type="scientific">Frankia torreyi</name>
    <dbReference type="NCBI Taxonomy" id="1856"/>
    <lineage>
        <taxon>Bacteria</taxon>
        <taxon>Bacillati</taxon>
        <taxon>Actinomycetota</taxon>
        <taxon>Actinomycetes</taxon>
        <taxon>Frankiales</taxon>
        <taxon>Frankiaceae</taxon>
        <taxon>Frankia</taxon>
    </lineage>
</organism>
<dbReference type="PATRIC" id="fig|1502723.3.peg.1045"/>
<comment type="caution">
    <text evidence="1">The sequence shown here is derived from an EMBL/GenBank/DDBJ whole genome shotgun (WGS) entry which is preliminary data.</text>
</comment>
<keyword evidence="2" id="KW-1185">Reference proteome</keyword>
<gene>
    <name evidence="1" type="ORF">FF36_06354</name>
</gene>
<sequence length="283" mass="31129">MRVADRLIVASSVSDAWLRTVQVALDAPDHKLFHAVTSIAEPSADDSAVRSRVNGLLHDKGMAPIETVANTIFPYRMAATAASPAVLVDRYRKAYPTIRRFVPNRWGTYFGRIVSYPSDAGPVDQLGETIRRLNEERRGGRPKSARYELSVMEPSDISRPLPADEEPEGGTCEIPVAIRQVSDKNPMAFPCLSHCSFQLDGDTLHAVAHYRSQYLVQRAYGNYLGLGRLLEYVARQVDAQPGHLLVVAGYAQLDGAAIRRVRQLLADLNQPAKTSATSTEVST</sequence>
<proteinExistence type="predicted"/>
<accession>A0A0D8B5B4</accession>
<dbReference type="Gene3D" id="3.30.572.10">
    <property type="entry name" value="Thymidylate synthase/dCMP hydroxymethylase domain"/>
    <property type="match status" value="1"/>
</dbReference>
<protein>
    <submittedName>
        <fullName evidence="1">Thymidylate synthase</fullName>
    </submittedName>
</protein>
<evidence type="ECO:0000313" key="2">
    <source>
        <dbReference type="Proteomes" id="UP000032545"/>
    </source>
</evidence>
<dbReference type="Proteomes" id="UP000032545">
    <property type="component" value="Unassembled WGS sequence"/>
</dbReference>
<dbReference type="OrthoDB" id="2111297at2"/>
<reference evidence="2" key="1">
    <citation type="submission" date="2015-02" db="EMBL/GenBank/DDBJ databases">
        <title>Draft Genome of Frankia sp. CpI1-S.</title>
        <authorList>
            <person name="Oshone R.T."/>
            <person name="Ngom M."/>
            <person name="Ghodhbane-Gtari F."/>
            <person name="Gtari M."/>
            <person name="Morris K."/>
            <person name="Thomas K."/>
            <person name="Sen A."/>
            <person name="Tisa L.S."/>
        </authorList>
    </citation>
    <scope>NUCLEOTIDE SEQUENCE [LARGE SCALE GENOMIC DNA]</scope>
    <source>
        <strain evidence="2">CpI1-S</strain>
    </source>
</reference>
<dbReference type="InterPro" id="IPR036926">
    <property type="entry name" value="Thymidate_synth/dCMP_Mease_sf"/>
</dbReference>
<dbReference type="EMBL" id="JYFN01000116">
    <property type="protein sequence ID" value="KJE19366.1"/>
    <property type="molecule type" value="Genomic_DNA"/>
</dbReference>
<dbReference type="RefSeq" id="WP_128423447.1">
    <property type="nucleotide sequence ID" value="NZ_JYFN01000116.1"/>
</dbReference>
<name>A0A0D8B5B4_9ACTN</name>
<reference evidence="1 2" key="2">
    <citation type="journal article" date="2016" name="Genome Announc.">
        <title>Permanent Draft Genome Sequences for Two Variants of Frankia sp. Strain CpI1, the First Frankia Strain Isolated from Root Nodules of Comptonia peregrina.</title>
        <authorList>
            <person name="Oshone R."/>
            <person name="Hurst S.G.IV."/>
            <person name="Abebe-Akele F."/>
            <person name="Simpson S."/>
            <person name="Morris K."/>
            <person name="Thomas W.K."/>
            <person name="Tisa L.S."/>
        </authorList>
    </citation>
    <scope>NUCLEOTIDE SEQUENCE [LARGE SCALE GENOMIC DNA]</scope>
    <source>
        <strain evidence="2">CpI1-S</strain>
    </source>
</reference>
<evidence type="ECO:0000313" key="1">
    <source>
        <dbReference type="EMBL" id="KJE19366.1"/>
    </source>
</evidence>
<dbReference type="SUPFAM" id="SSF55831">
    <property type="entry name" value="Thymidylate synthase/dCMP hydroxymethylase"/>
    <property type="match status" value="1"/>
</dbReference>